<protein>
    <submittedName>
        <fullName evidence="1">WXG100 family type VII secretion target</fullName>
    </submittedName>
</protein>
<sequence>MDLIKVTPERLEQSAKLVQDIKQTLDNMHKDLYNQTEYIASQWTGATSQNFYQMFNEAKPKIFEVNNLLDKISEELKHSAKKFREADQMDYMLAKAKSQNDVEYLQGKAEWKEGDRFGGTLEGAVVEAKNSVGTNGELTMKALSGKVDLNIPYSFDAAKDDLFAGNIIGGKIEGSVLENEYSTKVPIFTPAGFEMKDIKITQKFGEGNFAYGVDEYTLKNAAEVTTNKYEVEMELFHIPEFVPFIGDKDVVVKGELGLGTFGYDFKLGKETGLYVGDGYGLGGTIKFED</sequence>
<organism evidence="1 2">
    <name type="scientific">Bacillus anthracis</name>
    <name type="common">anthrax bacterium</name>
    <dbReference type="NCBI Taxonomy" id="1392"/>
    <lineage>
        <taxon>Bacteria</taxon>
        <taxon>Bacillati</taxon>
        <taxon>Bacillota</taxon>
        <taxon>Bacilli</taxon>
        <taxon>Bacillales</taxon>
        <taxon>Bacillaceae</taxon>
        <taxon>Bacillus</taxon>
        <taxon>Bacillus cereus group</taxon>
    </lineage>
</organism>
<comment type="caution">
    <text evidence="1">The sequence shown here is derived from an EMBL/GenBank/DDBJ whole genome shotgun (WGS) entry which is preliminary data.</text>
</comment>
<dbReference type="EMBL" id="NVLX01000007">
    <property type="protein sequence ID" value="PDZ17904.1"/>
    <property type="molecule type" value="Genomic_DNA"/>
</dbReference>
<evidence type="ECO:0000313" key="1">
    <source>
        <dbReference type="EMBL" id="PDZ17904.1"/>
    </source>
</evidence>
<dbReference type="AlphaFoldDB" id="A0A2A7DD50"/>
<dbReference type="SUPFAM" id="SSF140453">
    <property type="entry name" value="EsxAB dimer-like"/>
    <property type="match status" value="1"/>
</dbReference>
<evidence type="ECO:0000313" key="2">
    <source>
        <dbReference type="Proteomes" id="UP000220192"/>
    </source>
</evidence>
<dbReference type="InterPro" id="IPR010310">
    <property type="entry name" value="T7SS_ESAT-6-like"/>
</dbReference>
<accession>A0A2A7DD50</accession>
<dbReference type="RefSeq" id="WP_087957859.1">
    <property type="nucleotide sequence ID" value="NZ_NVLX01000007.1"/>
</dbReference>
<reference evidence="1 2" key="1">
    <citation type="submission" date="2017-09" db="EMBL/GenBank/DDBJ databases">
        <title>Large-scale bioinformatics analysis of Bacillus genomes uncovers conserved roles of natural products in bacterial physiology.</title>
        <authorList>
            <consortium name="Agbiome Team Llc"/>
            <person name="Bleich R.M."/>
            <person name="Grubbs K.J."/>
            <person name="Santa Maria K.C."/>
            <person name="Allen S.E."/>
            <person name="Farag S."/>
            <person name="Shank E.A."/>
            <person name="Bowers A."/>
        </authorList>
    </citation>
    <scope>NUCLEOTIDE SEQUENCE [LARGE SCALE GENOMIC DNA]</scope>
    <source>
        <strain evidence="1 2">AFS095574</strain>
    </source>
</reference>
<proteinExistence type="predicted"/>
<name>A0A2A7DD50_BACAN</name>
<dbReference type="InterPro" id="IPR036689">
    <property type="entry name" value="ESAT-6-like_sf"/>
</dbReference>
<dbReference type="NCBIfam" id="TIGR03930">
    <property type="entry name" value="WXG100_ESAT6"/>
    <property type="match status" value="1"/>
</dbReference>
<dbReference type="Proteomes" id="UP000220192">
    <property type="component" value="Unassembled WGS sequence"/>
</dbReference>
<gene>
    <name evidence="1" type="ORF">CON16_05505</name>
</gene>
<dbReference type="Pfam" id="PF06013">
    <property type="entry name" value="WXG100"/>
    <property type="match status" value="1"/>
</dbReference>
<dbReference type="Gene3D" id="1.10.287.850">
    <property type="entry name" value="HP0062-like domain"/>
    <property type="match status" value="1"/>
</dbReference>